<comment type="caution">
    <text evidence="1">The sequence shown here is derived from an EMBL/GenBank/DDBJ whole genome shotgun (WGS) entry which is preliminary data.</text>
</comment>
<accession>A0AAE1DZ01</accession>
<dbReference type="AlphaFoldDB" id="A0AAE1DZ01"/>
<dbReference type="EMBL" id="JAWDGP010001864">
    <property type="protein sequence ID" value="KAK3787515.1"/>
    <property type="molecule type" value="Genomic_DNA"/>
</dbReference>
<dbReference type="Proteomes" id="UP001283361">
    <property type="component" value="Unassembled WGS sequence"/>
</dbReference>
<reference evidence="1" key="1">
    <citation type="journal article" date="2023" name="G3 (Bethesda)">
        <title>A reference genome for the long-term kleptoplast-retaining sea slug Elysia crispata morphotype clarki.</title>
        <authorList>
            <person name="Eastman K.E."/>
            <person name="Pendleton A.L."/>
            <person name="Shaikh M.A."/>
            <person name="Suttiyut T."/>
            <person name="Ogas R."/>
            <person name="Tomko P."/>
            <person name="Gavelis G."/>
            <person name="Widhalm J.R."/>
            <person name="Wisecaver J.H."/>
        </authorList>
    </citation>
    <scope>NUCLEOTIDE SEQUENCE</scope>
    <source>
        <strain evidence="1">ECLA1</strain>
    </source>
</reference>
<organism evidence="1 2">
    <name type="scientific">Elysia crispata</name>
    <name type="common">lettuce slug</name>
    <dbReference type="NCBI Taxonomy" id="231223"/>
    <lineage>
        <taxon>Eukaryota</taxon>
        <taxon>Metazoa</taxon>
        <taxon>Spiralia</taxon>
        <taxon>Lophotrochozoa</taxon>
        <taxon>Mollusca</taxon>
        <taxon>Gastropoda</taxon>
        <taxon>Heterobranchia</taxon>
        <taxon>Euthyneura</taxon>
        <taxon>Panpulmonata</taxon>
        <taxon>Sacoglossa</taxon>
        <taxon>Placobranchoidea</taxon>
        <taxon>Plakobranchidae</taxon>
        <taxon>Elysia</taxon>
    </lineage>
</organism>
<evidence type="ECO:0000313" key="1">
    <source>
        <dbReference type="EMBL" id="KAK3787515.1"/>
    </source>
</evidence>
<sequence>MSLANTIKARHVLPTWEAREALQGFSHCKNSPGSSLQNLAGLPLTSSFSSSLKPAQATHTSLCGPHLSESEPVCATTPDLKPGISFFYPQELSADKLKKEPSSLIDKRNKSTSEV</sequence>
<evidence type="ECO:0000313" key="2">
    <source>
        <dbReference type="Proteomes" id="UP001283361"/>
    </source>
</evidence>
<protein>
    <submittedName>
        <fullName evidence="1">Uncharacterized protein</fullName>
    </submittedName>
</protein>
<gene>
    <name evidence="1" type="ORF">RRG08_025776</name>
</gene>
<proteinExistence type="predicted"/>
<name>A0AAE1DZ01_9GAST</name>
<keyword evidence="2" id="KW-1185">Reference proteome</keyword>